<dbReference type="AlphaFoldDB" id="A0A4Z1FAS6"/>
<evidence type="ECO:0000313" key="2">
    <source>
        <dbReference type="EMBL" id="TGO21675.1"/>
    </source>
</evidence>
<dbReference type="EMBL" id="PQXI01000205">
    <property type="protein sequence ID" value="TGO21675.1"/>
    <property type="molecule type" value="Genomic_DNA"/>
</dbReference>
<gene>
    <name evidence="2" type="ORF">BPAE_0206g00090</name>
</gene>
<proteinExistence type="predicted"/>
<dbReference type="Proteomes" id="UP000297910">
    <property type="component" value="Unassembled WGS sequence"/>
</dbReference>
<evidence type="ECO:0000256" key="1">
    <source>
        <dbReference type="SAM" id="MobiDB-lite"/>
    </source>
</evidence>
<organism evidence="2 3">
    <name type="scientific">Botrytis paeoniae</name>
    <dbReference type="NCBI Taxonomy" id="278948"/>
    <lineage>
        <taxon>Eukaryota</taxon>
        <taxon>Fungi</taxon>
        <taxon>Dikarya</taxon>
        <taxon>Ascomycota</taxon>
        <taxon>Pezizomycotina</taxon>
        <taxon>Leotiomycetes</taxon>
        <taxon>Helotiales</taxon>
        <taxon>Sclerotiniaceae</taxon>
        <taxon>Botrytis</taxon>
    </lineage>
</organism>
<feature type="region of interest" description="Disordered" evidence="1">
    <location>
        <begin position="79"/>
        <end position="103"/>
    </location>
</feature>
<feature type="compositionally biased region" description="Polar residues" evidence="1">
    <location>
        <begin position="82"/>
        <end position="97"/>
    </location>
</feature>
<accession>A0A4Z1FAS6</accession>
<evidence type="ECO:0000313" key="3">
    <source>
        <dbReference type="Proteomes" id="UP000297910"/>
    </source>
</evidence>
<reference evidence="2 3" key="1">
    <citation type="submission" date="2017-12" db="EMBL/GenBank/DDBJ databases">
        <title>Comparative genomics of Botrytis spp.</title>
        <authorList>
            <person name="Valero-Jimenez C.A."/>
            <person name="Tapia P."/>
            <person name="Veloso J."/>
            <person name="Silva-Moreno E."/>
            <person name="Staats M."/>
            <person name="Valdes J.H."/>
            <person name="Van Kan J.A.L."/>
        </authorList>
    </citation>
    <scope>NUCLEOTIDE SEQUENCE [LARGE SCALE GENOMIC DNA]</scope>
    <source>
        <strain evidence="2 3">Bp0003</strain>
    </source>
</reference>
<sequence>MCLHSCFEPQFPKIQQQPTNRAPHSKPYTPKTRKENFVLWYKHSFILCTCPESKKSYKKRRDTVFDSSTEQYSNVRVPRQAVRTSQYAQDPSPSHNDLSPFGAESGVDFKKQYKTEPFVPILQARTLSSHLHVMFPLLAIVQ</sequence>
<name>A0A4Z1FAS6_9HELO</name>
<protein>
    <submittedName>
        <fullName evidence="2">Uncharacterized protein</fullName>
    </submittedName>
</protein>
<comment type="caution">
    <text evidence="2">The sequence shown here is derived from an EMBL/GenBank/DDBJ whole genome shotgun (WGS) entry which is preliminary data.</text>
</comment>
<keyword evidence="3" id="KW-1185">Reference proteome</keyword>